<dbReference type="AlphaFoldDB" id="A0A2V3U9B8"/>
<reference evidence="7 8" key="1">
    <citation type="submission" date="2018-05" db="EMBL/GenBank/DDBJ databases">
        <title>Genomic Encyclopedia of Type Strains, Phase IV (KMG-IV): sequencing the most valuable type-strain genomes for metagenomic binning, comparative biology and taxonomic classification.</title>
        <authorList>
            <person name="Goeker M."/>
        </authorList>
    </citation>
    <scope>NUCLEOTIDE SEQUENCE [LARGE SCALE GENOMIC DNA]</scope>
    <source>
        <strain evidence="7 8">DSM 6462</strain>
    </source>
</reference>
<dbReference type="InterPro" id="IPR051692">
    <property type="entry name" value="OMP-like"/>
</dbReference>
<comment type="subcellular location">
    <subcellularLocation>
        <location evidence="1">Cell outer membrane</location>
    </subcellularLocation>
</comment>
<evidence type="ECO:0000256" key="2">
    <source>
        <dbReference type="ARBA" id="ARBA00022729"/>
    </source>
</evidence>
<sequence>MRAFFFGTDVWAGAPATAALLVWAVLAIPLTPVRAADLDYAALRGAVMDDKPTKFGDWSGVYVGAQAGYANTNVDFGNAAGDLVAYALRDTIIEAEAAVSGWTVLPERDARRGVFGAFLGYNSQWDDVVLGVEVNYNYTDLSVSAQDKLRRSYVTSNQYTYDVGLDSRSAVKIVDYMTFRTRAGYVLGSFMPYASLGVAVGRASIDRSASVSTTAVDYSGARRPTLSLDPNPTTISETKNNEFAYGVAAGLGVDVLVTESIFLRGEYEYIRFVSLSKARADINALRGAVGVKF</sequence>
<evidence type="ECO:0000256" key="3">
    <source>
        <dbReference type="ARBA" id="ARBA00023136"/>
    </source>
</evidence>
<keyword evidence="4" id="KW-0998">Cell outer membrane</keyword>
<evidence type="ECO:0000256" key="1">
    <source>
        <dbReference type="ARBA" id="ARBA00004442"/>
    </source>
</evidence>
<dbReference type="EMBL" id="QJJK01000004">
    <property type="protein sequence ID" value="PXW60299.1"/>
    <property type="molecule type" value="Genomic_DNA"/>
</dbReference>
<comment type="similarity">
    <text evidence="5">Belongs to the Omp25/RopB family.</text>
</comment>
<dbReference type="PANTHER" id="PTHR34001:SF3">
    <property type="entry name" value="BLL7405 PROTEIN"/>
    <property type="match status" value="1"/>
</dbReference>
<organism evidence="7 8">
    <name type="scientific">Chelatococcus asaccharovorans</name>
    <dbReference type="NCBI Taxonomy" id="28210"/>
    <lineage>
        <taxon>Bacteria</taxon>
        <taxon>Pseudomonadati</taxon>
        <taxon>Pseudomonadota</taxon>
        <taxon>Alphaproteobacteria</taxon>
        <taxon>Hyphomicrobiales</taxon>
        <taxon>Chelatococcaceae</taxon>
        <taxon>Chelatococcus</taxon>
    </lineage>
</organism>
<dbReference type="Proteomes" id="UP000248021">
    <property type="component" value="Unassembled WGS sequence"/>
</dbReference>
<protein>
    <submittedName>
        <fullName evidence="7">Opacity protein-like surface antigen</fullName>
    </submittedName>
</protein>
<gene>
    <name evidence="7" type="ORF">C7450_104352</name>
</gene>
<feature type="domain" description="Outer membrane protein beta-barrel" evidence="6">
    <location>
        <begin position="57"/>
        <end position="293"/>
    </location>
</feature>
<dbReference type="InterPro" id="IPR027385">
    <property type="entry name" value="Beta-barrel_OMP"/>
</dbReference>
<evidence type="ECO:0000313" key="8">
    <source>
        <dbReference type="Proteomes" id="UP000248021"/>
    </source>
</evidence>
<accession>A0A2V3U9B8</accession>
<dbReference type="RefSeq" id="WP_110374622.1">
    <property type="nucleotide sequence ID" value="NZ_CAKNFM010000006.1"/>
</dbReference>
<proteinExistence type="inferred from homology"/>
<dbReference type="InterPro" id="IPR011250">
    <property type="entry name" value="OMP/PagP_B-barrel"/>
</dbReference>
<dbReference type="PANTHER" id="PTHR34001">
    <property type="entry name" value="BLL7405 PROTEIN"/>
    <property type="match status" value="1"/>
</dbReference>
<name>A0A2V3U9B8_9HYPH</name>
<dbReference type="OrthoDB" id="8001404at2"/>
<evidence type="ECO:0000256" key="4">
    <source>
        <dbReference type="ARBA" id="ARBA00023237"/>
    </source>
</evidence>
<evidence type="ECO:0000313" key="7">
    <source>
        <dbReference type="EMBL" id="PXW60299.1"/>
    </source>
</evidence>
<evidence type="ECO:0000259" key="6">
    <source>
        <dbReference type="Pfam" id="PF13505"/>
    </source>
</evidence>
<dbReference type="Pfam" id="PF13505">
    <property type="entry name" value="OMP_b-brl"/>
    <property type="match status" value="1"/>
</dbReference>
<comment type="caution">
    <text evidence="7">The sequence shown here is derived from an EMBL/GenBank/DDBJ whole genome shotgun (WGS) entry which is preliminary data.</text>
</comment>
<dbReference type="GO" id="GO:0009279">
    <property type="term" value="C:cell outer membrane"/>
    <property type="evidence" value="ECO:0007669"/>
    <property type="project" value="UniProtKB-SubCell"/>
</dbReference>
<keyword evidence="8" id="KW-1185">Reference proteome</keyword>
<keyword evidence="3" id="KW-0472">Membrane</keyword>
<evidence type="ECO:0000256" key="5">
    <source>
        <dbReference type="ARBA" id="ARBA00038306"/>
    </source>
</evidence>
<dbReference type="SUPFAM" id="SSF56925">
    <property type="entry name" value="OMPA-like"/>
    <property type="match status" value="1"/>
</dbReference>
<keyword evidence="2" id="KW-0732">Signal</keyword>
<dbReference type="Gene3D" id="2.40.160.20">
    <property type="match status" value="1"/>
</dbReference>